<name>A0A2G5VB45_9PELO</name>
<dbReference type="OrthoDB" id="5903958at2759"/>
<organism evidence="2 3">
    <name type="scientific">Caenorhabditis nigoni</name>
    <dbReference type="NCBI Taxonomy" id="1611254"/>
    <lineage>
        <taxon>Eukaryota</taxon>
        <taxon>Metazoa</taxon>
        <taxon>Ecdysozoa</taxon>
        <taxon>Nematoda</taxon>
        <taxon>Chromadorea</taxon>
        <taxon>Rhabditida</taxon>
        <taxon>Rhabditina</taxon>
        <taxon>Rhabditomorpha</taxon>
        <taxon>Rhabditoidea</taxon>
        <taxon>Rhabditidae</taxon>
        <taxon>Peloderinae</taxon>
        <taxon>Caenorhabditis</taxon>
    </lineage>
</organism>
<evidence type="ECO:0000259" key="1">
    <source>
        <dbReference type="SMART" id="SM00061"/>
    </source>
</evidence>
<dbReference type="EMBL" id="PDUG01000002">
    <property type="protein sequence ID" value="PIC48947.1"/>
    <property type="molecule type" value="Genomic_DNA"/>
</dbReference>
<gene>
    <name evidence="2" type="primary">Cnig_chr_II.g7731</name>
    <name evidence="2" type="ORF">B9Z55_007731</name>
</gene>
<dbReference type="InterPro" id="IPR002083">
    <property type="entry name" value="MATH/TRAF_dom"/>
</dbReference>
<keyword evidence="3" id="KW-1185">Reference proteome</keyword>
<dbReference type="PANTHER" id="PTHR22743">
    <property type="entry name" value="MEPRIN/TRAF-LIKE MATH FAMILY-C.ELEGANS"/>
    <property type="match status" value="1"/>
</dbReference>
<dbReference type="InterPro" id="IPR008974">
    <property type="entry name" value="TRAF-like"/>
</dbReference>
<dbReference type="PANTHER" id="PTHR22743:SF165">
    <property type="entry name" value="BTB AND MATH DOMAIN CONTAINING-RELATED"/>
    <property type="match status" value="1"/>
</dbReference>
<protein>
    <recommendedName>
        <fullName evidence="1">MATH domain-containing protein</fullName>
    </recommendedName>
</protein>
<accession>A0A2G5VB45</accession>
<dbReference type="Pfam" id="PF00917">
    <property type="entry name" value="MATH"/>
    <property type="match status" value="1"/>
</dbReference>
<dbReference type="SMART" id="SM00061">
    <property type="entry name" value="MATH"/>
    <property type="match status" value="1"/>
</dbReference>
<dbReference type="AlphaFoldDB" id="A0A2G5VB45"/>
<proteinExistence type="predicted"/>
<evidence type="ECO:0000313" key="3">
    <source>
        <dbReference type="Proteomes" id="UP000230233"/>
    </source>
</evidence>
<dbReference type="SUPFAM" id="SSF49599">
    <property type="entry name" value="TRAF domain-like"/>
    <property type="match status" value="1"/>
</dbReference>
<dbReference type="Proteomes" id="UP000230233">
    <property type="component" value="Chromosome II"/>
</dbReference>
<dbReference type="InterPro" id="IPR052664">
    <property type="entry name" value="BTB-MATH_domain_protein"/>
</dbReference>
<evidence type="ECO:0000313" key="2">
    <source>
        <dbReference type="EMBL" id="PIC48947.1"/>
    </source>
</evidence>
<reference evidence="3" key="1">
    <citation type="submission" date="2017-10" db="EMBL/GenBank/DDBJ databases">
        <title>Rapid genome shrinkage in a self-fertile nematode reveals novel sperm competition proteins.</title>
        <authorList>
            <person name="Yin D."/>
            <person name="Schwarz E.M."/>
            <person name="Thomas C.G."/>
            <person name="Felde R.L."/>
            <person name="Korf I.F."/>
            <person name="Cutter A.D."/>
            <person name="Schartner C.M."/>
            <person name="Ralston E.J."/>
            <person name="Meyer B.J."/>
            <person name="Haag E.S."/>
        </authorList>
    </citation>
    <scope>NUCLEOTIDE SEQUENCE [LARGE SCALE GENOMIC DNA]</scope>
    <source>
        <strain evidence="3">JU1422</strain>
    </source>
</reference>
<dbReference type="STRING" id="1611254.A0A2G5VB45"/>
<comment type="caution">
    <text evidence="2">The sequence shown here is derived from an EMBL/GenBank/DDBJ whole genome shotgun (WGS) entry which is preliminary data.</text>
</comment>
<sequence>MANNEKGDTVPEKSEKIEVLEELNSHKRKFDEIAEKLQSMEKSIAKIPKFDEKPKSEKRFVLRHVFRKVDEFEEGVGYFSETECHFNVNWCMYVKRNNGHLGYYIHCEPIAPTDKWSIRTKLEYKVVGKNQNDVIRTWETCYEENIGRGFIDFQEWEEMKKWYLLDGNLTVAATITIIKTTGLGKAKIRKFDESQKDVSDVLLVVQDTKFYVSKTSISDVSLSGIDSDVFWKCSTENPLSMIQQSKGFCTSAICMPHRW</sequence>
<dbReference type="CDD" id="cd00121">
    <property type="entry name" value="MATH"/>
    <property type="match status" value="1"/>
</dbReference>
<feature type="domain" description="MATH" evidence="1">
    <location>
        <begin position="61"/>
        <end position="159"/>
    </location>
</feature>
<dbReference type="Gene3D" id="2.60.210.10">
    <property type="entry name" value="Apoptosis, Tumor Necrosis Factor Receptor Associated Protein 2, Chain A"/>
    <property type="match status" value="1"/>
</dbReference>